<name>A9U3Z3_PHYPA</name>
<evidence type="ECO:0000313" key="1">
    <source>
        <dbReference type="EMBL" id="EDQ49610.1"/>
    </source>
</evidence>
<dbReference type="EMBL" id="DS545364">
    <property type="protein sequence ID" value="EDQ49610.1"/>
    <property type="molecule type" value="Genomic_DNA"/>
</dbReference>
<dbReference type="AlphaFoldDB" id="A9U3Z3"/>
<proteinExistence type="predicted"/>
<protein>
    <submittedName>
        <fullName evidence="1">Predicted protein</fullName>
    </submittedName>
</protein>
<reference evidence="1" key="1">
    <citation type="journal article" date="2008" name="Science">
        <title>The Physcomitrella genome reveals evolutionary insights into the conquest of land by plants.</title>
        <authorList>
            <person name="Rensing S."/>
            <person name="Lang D."/>
            <person name="Zimmer A."/>
            <person name="Terry A."/>
            <person name="Salamov A."/>
            <person name="Shapiro H."/>
            <person name="Nishiyama T."/>
            <person name="Perroud P.-F."/>
            <person name="Lindquist E."/>
            <person name="Kamisugi Y."/>
            <person name="Tanahashi T."/>
            <person name="Sakakibara K."/>
            <person name="Fujita T."/>
            <person name="Oishi K."/>
            <person name="Shin-I T."/>
            <person name="Kuroki Y."/>
            <person name="Toyoda A."/>
            <person name="Suzuki Y."/>
            <person name="Hashimoto A."/>
            <person name="Yamaguchi K."/>
            <person name="Sugano A."/>
            <person name="Kohara Y."/>
            <person name="Fujiyama A."/>
            <person name="Anterola A."/>
            <person name="Aoki S."/>
            <person name="Ashton N."/>
            <person name="Barbazuk W.B."/>
            <person name="Barker E."/>
            <person name="Bennetzen J."/>
            <person name="Bezanilla M."/>
            <person name="Blankenship R."/>
            <person name="Cho S.H."/>
            <person name="Dutcher S."/>
            <person name="Estelle M."/>
            <person name="Fawcett J.A."/>
            <person name="Gundlach H."/>
            <person name="Hanada K."/>
            <person name="Heyl A."/>
            <person name="Hicks K.A."/>
            <person name="Hugh J."/>
            <person name="Lohr M."/>
            <person name="Mayer K."/>
            <person name="Melkozernov A."/>
            <person name="Murata T."/>
            <person name="Nelson D."/>
            <person name="Pils B."/>
            <person name="Prigge M."/>
            <person name="Reiss B."/>
            <person name="Renner T."/>
            <person name="Rombauts S."/>
            <person name="Rushton P."/>
            <person name="Sanderfoot A."/>
            <person name="Schween G."/>
            <person name="Shiu S.-H."/>
            <person name="Stueber K."/>
            <person name="Theodoulou F.L."/>
            <person name="Tu H."/>
            <person name="Van de Peer Y."/>
            <person name="Verrier P.J."/>
            <person name="Waters E."/>
            <person name="Wood A."/>
            <person name="Yang L."/>
            <person name="Cove D."/>
            <person name="Cuming A."/>
            <person name="Hasebe M."/>
            <person name="Lucas S."/>
            <person name="Mishler D.B."/>
            <person name="Reski R."/>
            <person name="Grigoriev I."/>
            <person name="Quatrano R.S."/>
            <person name="Boore J.L."/>
        </authorList>
    </citation>
    <scope>NUCLEOTIDE SEQUENCE [LARGE SCALE GENOMIC DNA]</scope>
</reference>
<organism>
    <name type="scientific">Physcomitrium patens</name>
    <name type="common">Spreading-leaved earth moss</name>
    <name type="synonym">Physcomitrella patens</name>
    <dbReference type="NCBI Taxonomy" id="3218"/>
    <lineage>
        <taxon>Eukaryota</taxon>
        <taxon>Viridiplantae</taxon>
        <taxon>Streptophyta</taxon>
        <taxon>Embryophyta</taxon>
        <taxon>Bryophyta</taxon>
        <taxon>Bryophytina</taxon>
        <taxon>Bryopsida</taxon>
        <taxon>Funariidae</taxon>
        <taxon>Funariales</taxon>
        <taxon>Funariaceae</taxon>
        <taxon>Physcomitrium</taxon>
    </lineage>
</organism>
<gene>
    <name evidence="1" type="ORF">PHYPADRAFT_101636</name>
</gene>
<accession>A9U3Z3</accession>
<sequence>MKGFETGHQNEGGKPLVEASAPQARRFGTACITLIAPLYLHEPCKDSALPPLPHAYRLLWKGEPSRLLFLATVLPRLSDARERIPAMVLSMTWSVACAGQPADGRLGLSVYHPRSFLRWLLLFEGRNSKSQPSQQGRAEDNLALSTYARPGRDSILFGLVGAHFSAQQPIEHACVVVDSIPHVDALVLLDRMRKIIRFMWRSVEDAGCAFAVRNDVWPEAISWMALMKLRTRLHSPRRSCKCGHGRPPDRASFWRFIIRTSDRGVRQDYETLS</sequence>